<reference evidence="2" key="1">
    <citation type="submission" date="2022-04" db="EMBL/GenBank/DDBJ databases">
        <title>Carnegiea gigantea Genome sequencing and assembly v2.</title>
        <authorList>
            <person name="Copetti D."/>
            <person name="Sanderson M.J."/>
            <person name="Burquez A."/>
            <person name="Wojciechowski M.F."/>
        </authorList>
    </citation>
    <scope>NUCLEOTIDE SEQUENCE</scope>
    <source>
        <strain evidence="2">SGP5-SGP5p</strain>
        <tissue evidence="2">Aerial part</tissue>
    </source>
</reference>
<dbReference type="InterPro" id="IPR036691">
    <property type="entry name" value="Endo/exonu/phosph_ase_sf"/>
</dbReference>
<dbReference type="EMBL" id="JAKOGI010001466">
    <property type="protein sequence ID" value="KAJ8425485.1"/>
    <property type="molecule type" value="Genomic_DNA"/>
</dbReference>
<evidence type="ECO:0000259" key="1">
    <source>
        <dbReference type="Pfam" id="PF03372"/>
    </source>
</evidence>
<evidence type="ECO:0000313" key="2">
    <source>
        <dbReference type="EMBL" id="KAJ8425485.1"/>
    </source>
</evidence>
<dbReference type="AlphaFoldDB" id="A0A9Q1GRT8"/>
<dbReference type="PANTHER" id="PTHR33710">
    <property type="entry name" value="BNAC02G09200D PROTEIN"/>
    <property type="match status" value="1"/>
</dbReference>
<dbReference type="Proteomes" id="UP001153076">
    <property type="component" value="Unassembled WGS sequence"/>
</dbReference>
<proteinExistence type="predicted"/>
<dbReference type="InterPro" id="IPR005135">
    <property type="entry name" value="Endo/exonuclease/phosphatase"/>
</dbReference>
<dbReference type="Gene3D" id="3.60.10.10">
    <property type="entry name" value="Endonuclease/exonuclease/phosphatase"/>
    <property type="match status" value="1"/>
</dbReference>
<name>A0A9Q1GRT8_9CARY</name>
<dbReference type="Pfam" id="PF03372">
    <property type="entry name" value="Exo_endo_phos"/>
    <property type="match status" value="1"/>
</dbReference>
<gene>
    <name evidence="2" type="ORF">Cgig2_023901</name>
</gene>
<keyword evidence="3" id="KW-1185">Reference proteome</keyword>
<evidence type="ECO:0000313" key="3">
    <source>
        <dbReference type="Proteomes" id="UP001153076"/>
    </source>
</evidence>
<feature type="domain" description="Endonuclease/exonuclease/phosphatase" evidence="1">
    <location>
        <begin position="32"/>
        <end position="240"/>
    </location>
</feature>
<dbReference type="OrthoDB" id="1742140at2759"/>
<sequence length="483" mass="56393">MNSLSKLCSTLGIPLKTDQFTKNKTMIRGLNWPNKQVDVYIFLQLNKVGLLGLFETKVKEHNVDTVASRAFPGWRWVHNFSLNPRGRIWVAWKPSIYHIKLIYMTEQFIHCHAMHMSLKVKFYITFVYGLNQLQQRKQMWSNLSSSQPIQEPWCIIGDFNSILYKEDRIGGGDVLLQDIKDMNEFMDSCEMHEMRSIGPYYSWTNKTIMSRIDRALINEMWSIHFNFTQVRYKANSLSDHTPLVVQFLPSPKPKPRFQYCDMWAKHPYFLSSISASLPSPGGSLKWKKLKHFLDDVRVALQHLHRSSFHDLKEQQELARKRLTHIQLELLSHPHHKDMLCEKKEAREHYNNILSSSITLLQQQCKQEWIKYGDSSSKLFFAKTKQRKLSSYIYPIKDESGTLREGFEEVGNVMVSFYRKLLGPQPHSRSPLSREILNLGPLLSREQQVDLCRPFTEKDVKQALFSIPNTKSPGPDGFSSGFFK</sequence>
<dbReference type="PANTHER" id="PTHR33710:SF64">
    <property type="entry name" value="ENDONUCLEASE_EXONUCLEASE_PHOSPHATASE DOMAIN-CONTAINING PROTEIN"/>
    <property type="match status" value="1"/>
</dbReference>
<dbReference type="GO" id="GO:0003824">
    <property type="term" value="F:catalytic activity"/>
    <property type="evidence" value="ECO:0007669"/>
    <property type="project" value="InterPro"/>
</dbReference>
<accession>A0A9Q1GRT8</accession>
<protein>
    <recommendedName>
        <fullName evidence="1">Endonuclease/exonuclease/phosphatase domain-containing protein</fullName>
    </recommendedName>
</protein>
<comment type="caution">
    <text evidence="2">The sequence shown here is derived from an EMBL/GenBank/DDBJ whole genome shotgun (WGS) entry which is preliminary data.</text>
</comment>
<organism evidence="2 3">
    <name type="scientific">Carnegiea gigantea</name>
    <dbReference type="NCBI Taxonomy" id="171969"/>
    <lineage>
        <taxon>Eukaryota</taxon>
        <taxon>Viridiplantae</taxon>
        <taxon>Streptophyta</taxon>
        <taxon>Embryophyta</taxon>
        <taxon>Tracheophyta</taxon>
        <taxon>Spermatophyta</taxon>
        <taxon>Magnoliopsida</taxon>
        <taxon>eudicotyledons</taxon>
        <taxon>Gunneridae</taxon>
        <taxon>Pentapetalae</taxon>
        <taxon>Caryophyllales</taxon>
        <taxon>Cactineae</taxon>
        <taxon>Cactaceae</taxon>
        <taxon>Cactoideae</taxon>
        <taxon>Echinocereeae</taxon>
        <taxon>Carnegiea</taxon>
    </lineage>
</organism>
<dbReference type="SUPFAM" id="SSF56219">
    <property type="entry name" value="DNase I-like"/>
    <property type="match status" value="1"/>
</dbReference>